<keyword evidence="6" id="KW-1185">Reference proteome</keyword>
<feature type="domain" description="VPXXXP-CTERM protein-sorting" evidence="2">
    <location>
        <begin position="197"/>
        <end position="220"/>
    </location>
</feature>
<keyword evidence="1" id="KW-0812">Transmembrane</keyword>
<dbReference type="GeneID" id="30583755"/>
<dbReference type="EMBL" id="CP017921">
    <property type="protein sequence ID" value="APH39474.1"/>
    <property type="molecule type" value="Genomic_DNA"/>
</dbReference>
<dbReference type="NCBIfam" id="TIGR04143">
    <property type="entry name" value="VPxxxP_CTERM"/>
    <property type="match status" value="1"/>
</dbReference>
<proteinExistence type="predicted"/>
<name>A0A1L3Q3L5_9EURY</name>
<reference evidence="4 8" key="3">
    <citation type="submission" date="2018-10" db="EMBL/GenBank/DDBJ databases">
        <title>Cultivation of a novel Methanohalophilus strain from Kebrit Deep of the Red Sea and a genomic comparison of members of the genus Methanohalophilus.</title>
        <authorList>
            <person name="Guan Y."/>
            <person name="Ngugi D.K."/>
            <person name="Stingl U."/>
        </authorList>
    </citation>
    <scope>NUCLEOTIDE SEQUENCE [LARGE SCALE GENOMIC DNA]</scope>
    <source>
        <strain evidence="4 8">DSM 3094</strain>
    </source>
</reference>
<sequence length="222" mass="24482">MYQTAVKKIGMFATLFLIFIVAMVGITSAQSWNESDFSAQEFGVDLTLESDGDNMKWTVNLSEIDGHWSTGAQIVINNSSQTFMLGRSPAEGIVYKEYNGGWSAPSGLPDGMNVIGEVNATHYEITVDKDLLGGEGETFCWAANVEATWPEHSSSEQQNFPDDWARWSNPDTNMTCTVIPEETPEQPVPHPQPNFDVPTATPLLTVGILGIALVLFFRREDE</sequence>
<keyword evidence="1" id="KW-0472">Membrane</keyword>
<keyword evidence="1" id="KW-1133">Transmembrane helix</keyword>
<dbReference type="RefSeq" id="WP_072561898.1">
    <property type="nucleotide sequence ID" value="NZ_CP017921.1"/>
</dbReference>
<evidence type="ECO:0000313" key="5">
    <source>
        <dbReference type="EMBL" id="SDW99183.1"/>
    </source>
</evidence>
<accession>A0A1L3Q3L5</accession>
<dbReference type="EMBL" id="RJJG01000007">
    <property type="protein sequence ID" value="RNI07762.1"/>
    <property type="molecule type" value="Genomic_DNA"/>
</dbReference>
<evidence type="ECO:0000256" key="1">
    <source>
        <dbReference type="SAM" id="Phobius"/>
    </source>
</evidence>
<feature type="transmembrane region" description="Helical" evidence="1">
    <location>
        <begin position="199"/>
        <end position="217"/>
    </location>
</feature>
<organism evidence="3 6">
    <name type="scientific">Methanohalophilus halophilus</name>
    <dbReference type="NCBI Taxonomy" id="2177"/>
    <lineage>
        <taxon>Archaea</taxon>
        <taxon>Methanobacteriati</taxon>
        <taxon>Methanobacteriota</taxon>
        <taxon>Stenosarchaea group</taxon>
        <taxon>Methanomicrobia</taxon>
        <taxon>Methanosarcinales</taxon>
        <taxon>Methanosarcinaceae</taxon>
        <taxon>Methanohalophilus</taxon>
    </lineage>
</organism>
<gene>
    <name evidence="3" type="ORF">BHR79_08260</name>
    <name evidence="4" type="ORF">EFE40_09475</name>
    <name evidence="5" type="ORF">SAMN04515625_2039</name>
</gene>
<dbReference type="Pfam" id="PF26597">
    <property type="entry name" value="VPxxxP-CTERM_ARCH"/>
    <property type="match status" value="1"/>
</dbReference>
<dbReference type="AlphaFoldDB" id="A0A1L3Q3L5"/>
<evidence type="ECO:0000313" key="6">
    <source>
        <dbReference type="Proteomes" id="UP000186879"/>
    </source>
</evidence>
<evidence type="ECO:0000259" key="2">
    <source>
        <dbReference type="Pfam" id="PF26597"/>
    </source>
</evidence>
<protein>
    <submittedName>
        <fullName evidence="5">VPXXXP-CTERM protein sorting domain-containing protein</fullName>
    </submittedName>
    <submittedName>
        <fullName evidence="4">VPXXXP-CTERM sorting domain-containing protein</fullName>
    </submittedName>
</protein>
<reference evidence="5 7" key="2">
    <citation type="submission" date="2016-10" db="EMBL/GenBank/DDBJ databases">
        <authorList>
            <person name="de Groot N.N."/>
        </authorList>
    </citation>
    <scope>NUCLEOTIDE SEQUENCE [LARGE SCALE GENOMIC DNA]</scope>
    <source>
        <strain evidence="5 7">Z-7982</strain>
    </source>
</reference>
<dbReference type="Proteomes" id="UP000198669">
    <property type="component" value="Unassembled WGS sequence"/>
</dbReference>
<evidence type="ECO:0000313" key="7">
    <source>
        <dbReference type="Proteomes" id="UP000198669"/>
    </source>
</evidence>
<dbReference type="Proteomes" id="UP000267921">
    <property type="component" value="Unassembled WGS sequence"/>
</dbReference>
<evidence type="ECO:0000313" key="3">
    <source>
        <dbReference type="EMBL" id="APH39474.1"/>
    </source>
</evidence>
<dbReference type="KEGG" id="mhaz:BHR79_08260"/>
<reference evidence="3 6" key="1">
    <citation type="submission" date="2016-10" db="EMBL/GenBank/DDBJ databases">
        <title>Methanohalophilus halophilus.</title>
        <authorList>
            <person name="L'haridon S."/>
        </authorList>
    </citation>
    <scope>NUCLEOTIDE SEQUENCE [LARGE SCALE GENOMIC DNA]</scope>
    <source>
        <strain evidence="3 6">Z-7982</strain>
    </source>
</reference>
<evidence type="ECO:0000313" key="4">
    <source>
        <dbReference type="EMBL" id="RNI07762.1"/>
    </source>
</evidence>
<dbReference type="InterPro" id="IPR026428">
    <property type="entry name" value="VPxxxP_CTERM"/>
</dbReference>
<dbReference type="EMBL" id="FNMU01000007">
    <property type="protein sequence ID" value="SDW99183.1"/>
    <property type="molecule type" value="Genomic_DNA"/>
</dbReference>
<evidence type="ECO:0000313" key="8">
    <source>
        <dbReference type="Proteomes" id="UP000267921"/>
    </source>
</evidence>
<dbReference type="Proteomes" id="UP000186879">
    <property type="component" value="Chromosome"/>
</dbReference>
<dbReference type="OrthoDB" id="382914at2157"/>